<dbReference type="Proteomes" id="UP000269001">
    <property type="component" value="Unassembled WGS sequence"/>
</dbReference>
<evidence type="ECO:0000313" key="1">
    <source>
        <dbReference type="EMBL" id="RKG31349.1"/>
    </source>
</evidence>
<name>A0A3A8EB00_9GAMM</name>
<accession>A0A3A8EB00</accession>
<keyword evidence="2" id="KW-1185">Reference proteome</keyword>
<gene>
    <name evidence="1" type="ORF">D7V21_13970</name>
</gene>
<sequence length="63" mass="7543">MHEYAKYYCLKINNQKGISHYGVYFLTQSVGNLAFTHSHNMHNLWLNFKKNERNNNVVLHLTF</sequence>
<organism evidence="1 2">
    <name type="scientific">Acinetobacter guerrae</name>
    <dbReference type="NCBI Taxonomy" id="1843371"/>
    <lineage>
        <taxon>Bacteria</taxon>
        <taxon>Pseudomonadati</taxon>
        <taxon>Pseudomonadota</taxon>
        <taxon>Gammaproteobacteria</taxon>
        <taxon>Moraxellales</taxon>
        <taxon>Moraxellaceae</taxon>
        <taxon>Acinetobacter</taxon>
    </lineage>
</organism>
<dbReference type="EMBL" id="RAXU01000021">
    <property type="protein sequence ID" value="RKG31349.1"/>
    <property type="molecule type" value="Genomic_DNA"/>
</dbReference>
<evidence type="ECO:0000313" key="2">
    <source>
        <dbReference type="Proteomes" id="UP000269001"/>
    </source>
</evidence>
<protein>
    <submittedName>
        <fullName evidence="1">Uncharacterized protein</fullName>
    </submittedName>
</protein>
<reference evidence="1 2" key="1">
    <citation type="submission" date="2018-09" db="EMBL/GenBank/DDBJ databases">
        <title>The draft genome of Acinetobacter spp. strains.</title>
        <authorList>
            <person name="Qin J."/>
            <person name="Feng Y."/>
            <person name="Zong Z."/>
        </authorList>
    </citation>
    <scope>NUCLEOTIDE SEQUENCE [LARGE SCALE GENOMIC DNA]</scope>
    <source>
        <strain evidence="1 2">WCHAc060096</strain>
    </source>
</reference>
<comment type="caution">
    <text evidence="1">The sequence shown here is derived from an EMBL/GenBank/DDBJ whole genome shotgun (WGS) entry which is preliminary data.</text>
</comment>
<proteinExistence type="predicted"/>
<dbReference type="AlphaFoldDB" id="A0A3A8EB00"/>